<reference evidence="2 3" key="1">
    <citation type="submission" date="2023-01" db="EMBL/GenBank/DDBJ databases">
        <title>Sporosarcina sp. nov., isolated from Korean tranditional fermented seafood 'Jeotgal'.</title>
        <authorList>
            <person name="Yang A.-I."/>
        </authorList>
    </citation>
    <scope>NUCLEOTIDE SEQUENCE [LARGE SCALE GENOMIC DNA]</scope>
    <source>
        <strain evidence="2 3">B2O-1</strain>
    </source>
</reference>
<comment type="similarity">
    <text evidence="1">Belongs to the LOR family.</text>
</comment>
<accession>A0ABZ0KSE3</accession>
<evidence type="ECO:0000313" key="2">
    <source>
        <dbReference type="EMBL" id="WOV83025.1"/>
    </source>
</evidence>
<sequence>MKELYMKQKMFSMSGKFAVKDSNENDVYRVEGSFMQVPKTYSILDIPGHEVAVITKKIFSFLPTFFVEVAGQELVTIQKQFTFLKARYTIQAADIEVSGNWWDMDFEVLQYGEVVGRVEKKWFEFGDSYRIQVVNEEMETLLVALVVAIDCVQADQSGAATVM</sequence>
<dbReference type="EMBL" id="CP116341">
    <property type="protein sequence ID" value="WOV83025.1"/>
    <property type="molecule type" value="Genomic_DNA"/>
</dbReference>
<keyword evidence="3" id="KW-1185">Reference proteome</keyword>
<evidence type="ECO:0000313" key="3">
    <source>
        <dbReference type="Proteomes" id="UP001303532"/>
    </source>
</evidence>
<dbReference type="SUPFAM" id="SSF54518">
    <property type="entry name" value="Tubby C-terminal domain-like"/>
    <property type="match status" value="1"/>
</dbReference>
<gene>
    <name evidence="2" type="ORF">PGH26_08720</name>
</gene>
<protein>
    <submittedName>
        <fullName evidence="2">LURP-one-related family protein</fullName>
    </submittedName>
</protein>
<dbReference type="InterPro" id="IPR007612">
    <property type="entry name" value="LOR"/>
</dbReference>
<evidence type="ECO:0000256" key="1">
    <source>
        <dbReference type="ARBA" id="ARBA00005437"/>
    </source>
</evidence>
<dbReference type="InterPro" id="IPR025659">
    <property type="entry name" value="Tubby-like_C"/>
</dbReference>
<dbReference type="Proteomes" id="UP001303532">
    <property type="component" value="Chromosome"/>
</dbReference>
<dbReference type="RefSeq" id="WP_323690697.1">
    <property type="nucleotide sequence ID" value="NZ_CP116341.1"/>
</dbReference>
<organism evidence="2 3">
    <name type="scientific">Sporosarcina jeotgali</name>
    <dbReference type="NCBI Taxonomy" id="3020056"/>
    <lineage>
        <taxon>Bacteria</taxon>
        <taxon>Bacillati</taxon>
        <taxon>Bacillota</taxon>
        <taxon>Bacilli</taxon>
        <taxon>Bacillales</taxon>
        <taxon>Caryophanaceae</taxon>
        <taxon>Sporosarcina</taxon>
    </lineage>
</organism>
<dbReference type="InterPro" id="IPR038595">
    <property type="entry name" value="LOR_sf"/>
</dbReference>
<dbReference type="Pfam" id="PF04525">
    <property type="entry name" value="LOR"/>
    <property type="match status" value="1"/>
</dbReference>
<name>A0ABZ0KSE3_9BACL</name>
<proteinExistence type="inferred from homology"/>
<dbReference type="Gene3D" id="2.40.160.200">
    <property type="entry name" value="LURP1-related"/>
    <property type="match status" value="1"/>
</dbReference>